<evidence type="ECO:0000313" key="2">
    <source>
        <dbReference type="Proteomes" id="UP001213681"/>
    </source>
</evidence>
<proteinExistence type="predicted"/>
<name>A0AAD6C3J7_9EURO</name>
<dbReference type="RefSeq" id="XP_056764996.1">
    <property type="nucleotide sequence ID" value="XM_056909292.1"/>
</dbReference>
<reference evidence="1" key="2">
    <citation type="journal article" date="2023" name="IMA Fungus">
        <title>Comparative genomic study of the Penicillium genus elucidates a diverse pangenome and 15 lateral gene transfer events.</title>
        <authorList>
            <person name="Petersen C."/>
            <person name="Sorensen T."/>
            <person name="Nielsen M.R."/>
            <person name="Sondergaard T.E."/>
            <person name="Sorensen J.L."/>
            <person name="Fitzpatrick D.A."/>
            <person name="Frisvad J.C."/>
            <person name="Nielsen K.L."/>
        </authorList>
    </citation>
    <scope>NUCLEOTIDE SEQUENCE</scope>
    <source>
        <strain evidence="1">IBT 16125</strain>
    </source>
</reference>
<accession>A0AAD6C3J7</accession>
<keyword evidence="2" id="KW-1185">Reference proteome</keyword>
<dbReference type="AlphaFoldDB" id="A0AAD6C3J7"/>
<comment type="caution">
    <text evidence="1">The sequence shown here is derived from an EMBL/GenBank/DDBJ whole genome shotgun (WGS) entry which is preliminary data.</text>
</comment>
<reference evidence="1" key="1">
    <citation type="submission" date="2022-12" db="EMBL/GenBank/DDBJ databases">
        <authorList>
            <person name="Petersen C."/>
        </authorList>
    </citation>
    <scope>NUCLEOTIDE SEQUENCE</scope>
    <source>
        <strain evidence="1">IBT 16125</strain>
    </source>
</reference>
<dbReference type="Proteomes" id="UP001213681">
    <property type="component" value="Unassembled WGS sequence"/>
</dbReference>
<evidence type="ECO:0000313" key="1">
    <source>
        <dbReference type="EMBL" id="KAJ5449461.1"/>
    </source>
</evidence>
<dbReference type="EMBL" id="JAPVEA010000006">
    <property type="protein sequence ID" value="KAJ5449461.1"/>
    <property type="molecule type" value="Genomic_DNA"/>
</dbReference>
<dbReference type="GeneID" id="81599535"/>
<organism evidence="1 2">
    <name type="scientific">Penicillium daleae</name>
    <dbReference type="NCBI Taxonomy" id="63821"/>
    <lineage>
        <taxon>Eukaryota</taxon>
        <taxon>Fungi</taxon>
        <taxon>Dikarya</taxon>
        <taxon>Ascomycota</taxon>
        <taxon>Pezizomycotina</taxon>
        <taxon>Eurotiomycetes</taxon>
        <taxon>Eurotiomycetidae</taxon>
        <taxon>Eurotiales</taxon>
        <taxon>Aspergillaceae</taxon>
        <taxon>Penicillium</taxon>
    </lineage>
</organism>
<protein>
    <submittedName>
        <fullName evidence="1">Uncharacterized protein</fullName>
    </submittedName>
</protein>
<sequence>MTEMPMQNGNYELGLGGSFLQGLPSSIKRYTYRGESDFFDILETESARFEASPHASEFLLFHASKETIDTLIENEDTSPIAKYLTSFDTNEQLFLVRMPSTPHSGASPILHNMIMEAIQPMGLFTSLRGYTSAEVRGASRGKQADCAWGPRRTARGIPRSPSVTLEVAYSENDVKLNSDVRFWLNPDDGKANVCLTLRIGRSQPEIWIEKWENQNDRIHRSQVIWITKRGNQINVSHHPLVISFESLFCRPSSCPREKDLEFSQQQLKELAEMIWEDQCW</sequence>
<gene>
    <name evidence="1" type="ORF">N7458_005910</name>
</gene>